<dbReference type="GO" id="GO:0006465">
    <property type="term" value="P:signal peptide processing"/>
    <property type="evidence" value="ECO:0007669"/>
    <property type="project" value="InterPro"/>
</dbReference>
<evidence type="ECO:0000313" key="8">
    <source>
        <dbReference type="Proteomes" id="UP000565576"/>
    </source>
</evidence>
<evidence type="ECO:0000256" key="5">
    <source>
        <dbReference type="ARBA" id="ARBA00022971"/>
    </source>
</evidence>
<feature type="domain" description="Peptidase S26" evidence="6">
    <location>
        <begin position="8"/>
        <end position="168"/>
    </location>
</feature>
<sequence length="175" mass="18582">MRWRVLAMLAASVFAVGALSATAMLGGYRLNLTPSEPLGLWRIEQTHRAATVGDLVFVCPPQTPLFAKARRRLYLARGVCPGGVAPLIKMVAALPGQHVAIGQSVSIDGRPLPSSTIRPVDGAGRPLELYAGGVVAAGMLYLHSPFVSSYDSRYFGPIPAIGILGFARPILTYEP</sequence>
<dbReference type="Pfam" id="PF10502">
    <property type="entry name" value="Peptidase_S26"/>
    <property type="match status" value="1"/>
</dbReference>
<name>A0A7X0IXB1_9HYPH</name>
<evidence type="ECO:0000259" key="6">
    <source>
        <dbReference type="Pfam" id="PF10502"/>
    </source>
</evidence>
<proteinExistence type="inferred from homology"/>
<dbReference type="GO" id="GO:0004252">
    <property type="term" value="F:serine-type endopeptidase activity"/>
    <property type="evidence" value="ECO:0007669"/>
    <property type="project" value="InterPro"/>
</dbReference>
<dbReference type="RefSeq" id="WP_184710753.1">
    <property type="nucleotide sequence ID" value="NZ_JACHBG010000028.1"/>
</dbReference>
<keyword evidence="4" id="KW-0574">Periplasm</keyword>
<dbReference type="AlphaFoldDB" id="A0A7X0IXB1"/>
<dbReference type="EMBL" id="JACHBG010000028">
    <property type="protein sequence ID" value="MBB6488910.1"/>
    <property type="molecule type" value="Genomic_DNA"/>
</dbReference>
<evidence type="ECO:0000256" key="1">
    <source>
        <dbReference type="ARBA" id="ARBA00004418"/>
    </source>
</evidence>
<comment type="subcellular location">
    <subcellularLocation>
        <location evidence="1">Periplasm</location>
    </subcellularLocation>
</comment>
<reference evidence="7 8" key="1">
    <citation type="submission" date="2020-08" db="EMBL/GenBank/DDBJ databases">
        <title>Genomic Encyclopedia of Type Strains, Phase IV (KMG-V): Genome sequencing to study the core and pangenomes of soil and plant-associated prokaryotes.</title>
        <authorList>
            <person name="Whitman W."/>
        </authorList>
    </citation>
    <scope>NUCLEOTIDE SEQUENCE [LARGE SCALE GENOMIC DNA]</scope>
    <source>
        <strain evidence="7 8">SEMIA 4060</strain>
    </source>
</reference>
<evidence type="ECO:0000313" key="7">
    <source>
        <dbReference type="EMBL" id="MBB6488910.1"/>
    </source>
</evidence>
<dbReference type="SUPFAM" id="SSF51306">
    <property type="entry name" value="LexA/Signal peptidase"/>
    <property type="match status" value="1"/>
</dbReference>
<dbReference type="InterPro" id="IPR014139">
    <property type="entry name" value="Peptidase_S26C_TraF"/>
</dbReference>
<keyword evidence="5" id="KW-0184">Conjugation</keyword>
<comment type="caution">
    <text evidence="7">The sequence shown here is derived from an EMBL/GenBank/DDBJ whole genome shotgun (WGS) entry which is preliminary data.</text>
</comment>
<dbReference type="NCBIfam" id="TIGR02771">
    <property type="entry name" value="TraF_Ti"/>
    <property type="match status" value="1"/>
</dbReference>
<dbReference type="Gene3D" id="2.10.109.10">
    <property type="entry name" value="Umud Fragment, subunit A"/>
    <property type="match status" value="1"/>
</dbReference>
<keyword evidence="3" id="KW-0732">Signal</keyword>
<accession>A0A7X0IXB1</accession>
<dbReference type="Proteomes" id="UP000565576">
    <property type="component" value="Unassembled WGS sequence"/>
</dbReference>
<evidence type="ECO:0000256" key="2">
    <source>
        <dbReference type="ARBA" id="ARBA00005849"/>
    </source>
</evidence>
<evidence type="ECO:0000256" key="4">
    <source>
        <dbReference type="ARBA" id="ARBA00022764"/>
    </source>
</evidence>
<organism evidence="7 8">
    <name type="scientific">Rhizobium lusitanum</name>
    <dbReference type="NCBI Taxonomy" id="293958"/>
    <lineage>
        <taxon>Bacteria</taxon>
        <taxon>Pseudomonadati</taxon>
        <taxon>Pseudomonadota</taxon>
        <taxon>Alphaproteobacteria</taxon>
        <taxon>Hyphomicrobiales</taxon>
        <taxon>Rhizobiaceae</taxon>
        <taxon>Rhizobium/Agrobacterium group</taxon>
        <taxon>Rhizobium</taxon>
    </lineage>
</organism>
<dbReference type="GO" id="GO:0042597">
    <property type="term" value="C:periplasmic space"/>
    <property type="evidence" value="ECO:0007669"/>
    <property type="project" value="UniProtKB-SubCell"/>
</dbReference>
<dbReference type="InterPro" id="IPR036286">
    <property type="entry name" value="LexA/Signal_pep-like_sf"/>
</dbReference>
<dbReference type="InterPro" id="IPR019533">
    <property type="entry name" value="Peptidase_S26"/>
</dbReference>
<evidence type="ECO:0000256" key="3">
    <source>
        <dbReference type="ARBA" id="ARBA00022729"/>
    </source>
</evidence>
<gene>
    <name evidence="7" type="ORF">GGD46_006233</name>
</gene>
<protein>
    <submittedName>
        <fullName evidence="7">Conjugative transfer signal peptidase TraF</fullName>
    </submittedName>
</protein>
<comment type="similarity">
    <text evidence="2">Belongs to the peptidase S26C family.</text>
</comment>
<dbReference type="NCBIfam" id="NF010412">
    <property type="entry name" value="PRK13838.1"/>
    <property type="match status" value="1"/>
</dbReference>